<dbReference type="OrthoDB" id="5343651at2"/>
<gene>
    <name evidence="1" type="ordered locus">Sulba_0213</name>
</gene>
<dbReference type="RefSeq" id="WP_014768424.1">
    <property type="nucleotide sequence ID" value="NC_018002.1"/>
</dbReference>
<keyword evidence="2" id="KW-1185">Reference proteome</keyword>
<dbReference type="eggNOG" id="ENOG5031AD1">
    <property type="taxonomic scope" value="Bacteria"/>
</dbReference>
<protein>
    <submittedName>
        <fullName evidence="1">Uncharacterized protein</fullName>
    </submittedName>
</protein>
<name>I3XUB6_SULBS</name>
<organism evidence="1 2">
    <name type="scientific">Sulfurospirillum barnesii (strain ATCC 700032 / DSM 10660 / SES-3)</name>
    <dbReference type="NCBI Taxonomy" id="760154"/>
    <lineage>
        <taxon>Bacteria</taxon>
        <taxon>Pseudomonadati</taxon>
        <taxon>Campylobacterota</taxon>
        <taxon>Epsilonproteobacteria</taxon>
        <taxon>Campylobacterales</taxon>
        <taxon>Sulfurospirillaceae</taxon>
        <taxon>Sulfurospirillum</taxon>
    </lineage>
</organism>
<dbReference type="AlphaFoldDB" id="I3XUB6"/>
<dbReference type="Proteomes" id="UP000006176">
    <property type="component" value="Chromosome"/>
</dbReference>
<dbReference type="STRING" id="760154.Sulba_0213"/>
<dbReference type="KEGG" id="sba:Sulba_0213"/>
<sequence>MLKKLLLVLGFAILVFIVYAIYTQVTKISCRSLRLECQKETVVFERVYFKEKIHAFQEAIRTQGLVVDLETQKSHYAPSKLFERLDLNEVRNILIREFGETPSKDSLRLHVLIYENDPLDPGKKTKEAKLYAGYVVFSFFEGADLVYKIQIDFMDKEGEDIAKRIACAKASLMNL</sequence>
<proteinExistence type="predicted"/>
<accession>I3XUB6</accession>
<reference evidence="1 2" key="1">
    <citation type="submission" date="2012-06" db="EMBL/GenBank/DDBJ databases">
        <title>Complete sequence of Sulfurospirillum barnesii SES-3.</title>
        <authorList>
            <consortium name="US DOE Joint Genome Institute"/>
            <person name="Lucas S."/>
            <person name="Han J."/>
            <person name="Lapidus A."/>
            <person name="Cheng J.-F."/>
            <person name="Goodwin L."/>
            <person name="Pitluck S."/>
            <person name="Peters L."/>
            <person name="Ovchinnikova G."/>
            <person name="Lu M."/>
            <person name="Detter J.C."/>
            <person name="Han C."/>
            <person name="Tapia R."/>
            <person name="Land M."/>
            <person name="Hauser L."/>
            <person name="Kyrpides N."/>
            <person name="Ivanova N."/>
            <person name="Pagani I."/>
            <person name="Stolz J."/>
            <person name="Arkin A."/>
            <person name="Dehal P."/>
            <person name="Oremland R."/>
            <person name="Saltikov C."/>
            <person name="Basu P."/>
            <person name="Hollibaugh J."/>
            <person name="Newman D."/>
            <person name="Stolyar S."/>
            <person name="Hazen T."/>
            <person name="Woyke T."/>
        </authorList>
    </citation>
    <scope>NUCLEOTIDE SEQUENCE [LARGE SCALE GENOMIC DNA]</scope>
    <source>
        <strain evidence="2">ATCC 700032 / DSM 10660 / SES-3</strain>
    </source>
</reference>
<dbReference type="EMBL" id="CP003333">
    <property type="protein sequence ID" value="AFL67540.1"/>
    <property type="molecule type" value="Genomic_DNA"/>
</dbReference>
<dbReference type="PATRIC" id="fig|760154.4.peg.210"/>
<evidence type="ECO:0000313" key="1">
    <source>
        <dbReference type="EMBL" id="AFL67540.1"/>
    </source>
</evidence>
<evidence type="ECO:0000313" key="2">
    <source>
        <dbReference type="Proteomes" id="UP000006176"/>
    </source>
</evidence>
<dbReference type="HOGENOM" id="CLU_128046_0_0_7"/>